<feature type="domain" description="S1 motif" evidence="13">
    <location>
        <begin position="324"/>
        <end position="392"/>
    </location>
</feature>
<dbReference type="GO" id="GO:0009570">
    <property type="term" value="C:chloroplast stroma"/>
    <property type="evidence" value="ECO:0007669"/>
    <property type="project" value="TreeGrafter"/>
</dbReference>
<comment type="subcellular location">
    <subcellularLocation>
        <location evidence="1">Plastid</location>
        <location evidence="1">Chloroplast</location>
    </subcellularLocation>
</comment>
<dbReference type="CDD" id="cd05692">
    <property type="entry name" value="S1_RPS1_repeat_hs4"/>
    <property type="match status" value="1"/>
</dbReference>
<evidence type="ECO:0000256" key="8">
    <source>
        <dbReference type="ARBA" id="ARBA00022980"/>
    </source>
</evidence>
<dbReference type="GO" id="GO:0003729">
    <property type="term" value="F:mRNA binding"/>
    <property type="evidence" value="ECO:0007669"/>
    <property type="project" value="TreeGrafter"/>
</dbReference>
<evidence type="ECO:0000313" key="15">
    <source>
        <dbReference type="Proteomes" id="UP001154282"/>
    </source>
</evidence>
<organism evidence="14 15">
    <name type="scientific">Linum tenue</name>
    <dbReference type="NCBI Taxonomy" id="586396"/>
    <lineage>
        <taxon>Eukaryota</taxon>
        <taxon>Viridiplantae</taxon>
        <taxon>Streptophyta</taxon>
        <taxon>Embryophyta</taxon>
        <taxon>Tracheophyta</taxon>
        <taxon>Spermatophyta</taxon>
        <taxon>Magnoliopsida</taxon>
        <taxon>eudicotyledons</taxon>
        <taxon>Gunneridae</taxon>
        <taxon>Pentapetalae</taxon>
        <taxon>rosids</taxon>
        <taxon>fabids</taxon>
        <taxon>Malpighiales</taxon>
        <taxon>Linaceae</taxon>
        <taxon>Linum</taxon>
    </lineage>
</organism>
<keyword evidence="7" id="KW-0809">Transit peptide</keyword>
<comment type="caution">
    <text evidence="14">The sequence shown here is derived from an EMBL/GenBank/DDBJ whole genome shotgun (WGS) entry which is preliminary data.</text>
</comment>
<reference evidence="14" key="1">
    <citation type="submission" date="2022-08" db="EMBL/GenBank/DDBJ databases">
        <authorList>
            <person name="Gutierrez-Valencia J."/>
        </authorList>
    </citation>
    <scope>NUCLEOTIDE SEQUENCE</scope>
</reference>
<feature type="compositionally biased region" description="Polar residues" evidence="12">
    <location>
        <begin position="1"/>
        <end position="19"/>
    </location>
</feature>
<dbReference type="InterPro" id="IPR050437">
    <property type="entry name" value="Ribos_protein_bS1-like"/>
</dbReference>
<keyword evidence="4" id="KW-0934">Plastid</keyword>
<dbReference type="FunFam" id="2.40.50.140:FF:000102">
    <property type="entry name" value="30S ribosomal protein S1"/>
    <property type="match status" value="1"/>
</dbReference>
<keyword evidence="3" id="KW-0150">Chloroplast</keyword>
<evidence type="ECO:0000259" key="13">
    <source>
        <dbReference type="PROSITE" id="PS50126"/>
    </source>
</evidence>
<keyword evidence="15" id="KW-1185">Reference proteome</keyword>
<feature type="compositionally biased region" description="Basic and acidic residues" evidence="12">
    <location>
        <begin position="25"/>
        <end position="53"/>
    </location>
</feature>
<evidence type="ECO:0000256" key="3">
    <source>
        <dbReference type="ARBA" id="ARBA00022528"/>
    </source>
</evidence>
<dbReference type="FunFam" id="2.40.50.140:FF:000162">
    <property type="entry name" value="30S ribosomal protein S1, chloroplastic"/>
    <property type="match status" value="1"/>
</dbReference>
<dbReference type="SMART" id="SM00316">
    <property type="entry name" value="S1"/>
    <property type="match status" value="3"/>
</dbReference>
<feature type="domain" description="S1 motif" evidence="13">
    <location>
        <begin position="159"/>
        <end position="229"/>
    </location>
</feature>
<evidence type="ECO:0000313" key="14">
    <source>
        <dbReference type="EMBL" id="CAI0626441.1"/>
    </source>
</evidence>
<dbReference type="Pfam" id="PF00575">
    <property type="entry name" value="S1"/>
    <property type="match status" value="3"/>
</dbReference>
<evidence type="ECO:0000256" key="10">
    <source>
        <dbReference type="ARBA" id="ARBA00069232"/>
    </source>
</evidence>
<feature type="region of interest" description="Disordered" evidence="12">
    <location>
        <begin position="1"/>
        <end position="53"/>
    </location>
</feature>
<dbReference type="AlphaFoldDB" id="A0AAV0S2X2"/>
<dbReference type="PROSITE" id="PS50126">
    <property type="entry name" value="S1"/>
    <property type="match status" value="3"/>
</dbReference>
<dbReference type="GO" id="GO:1990904">
    <property type="term" value="C:ribonucleoprotein complex"/>
    <property type="evidence" value="ECO:0007669"/>
    <property type="project" value="UniProtKB-KW"/>
</dbReference>
<protein>
    <recommendedName>
        <fullName evidence="10">Small ribosomal subunit protein bS1c</fullName>
    </recommendedName>
    <alternativeName>
        <fullName evidence="11">30S ribosomal protein S1, chloroplastic</fullName>
    </alternativeName>
</protein>
<keyword evidence="8" id="KW-0689">Ribosomal protein</keyword>
<dbReference type="EMBL" id="CAMGYJ010000011">
    <property type="protein sequence ID" value="CAI0626441.1"/>
    <property type="molecule type" value="Genomic_DNA"/>
</dbReference>
<proteinExistence type="inferred from homology"/>
<sequence length="473" mass="51850">MKAKQAQSKPSDVSRSNLIISYPAETDRLRKQKKQKPEAIHVDSEPEGKEKQPELAMATIAQQQFAGLRCPPLSTSHLARRAAAVGVSSFRTSRSGRKSNFIVSAVAISNAQTKDRQELKQLFEDAYERCRTAPMEGVSFTAKDFIAALDNYDFNSEIGTKVKGTVFMTDANGAFVDITAKSSAYLPLQEASIHKLKHVEEAGILPGMREEFVIIGENEDDDSLILSLKMTQYDLAWERCRQLQAEDVIVKGKVVGANKGGVVAVVEGMRGFVPFSQISSKLTADELLDKELPLKFVDVDEEQSRLVFSNRKAMADSQAQLGIGSVVTGTVQSLKPYGAFIDIGGINGLLHVSQISHDRVADIATVLQPGDTLKVMILSHDRERGRVSLSTKKLEPTPGDMIRNPKLVFEKAEEMAQTFRQRIAQAEAMARADMLRFQPESGLTLNSDGILGPLSSDMPAEGLDLSDLPPEEE</sequence>
<name>A0AAV0S2X2_9ROSI</name>
<accession>A0AAV0S2X2</accession>
<dbReference type="SUPFAM" id="SSF50249">
    <property type="entry name" value="Nucleic acid-binding proteins"/>
    <property type="match status" value="3"/>
</dbReference>
<comment type="similarity">
    <text evidence="2">Belongs to the bacterial ribosomal protein bS1 family.</text>
</comment>
<feature type="domain" description="S1 motif" evidence="13">
    <location>
        <begin position="247"/>
        <end position="311"/>
    </location>
</feature>
<evidence type="ECO:0000256" key="9">
    <source>
        <dbReference type="ARBA" id="ARBA00023274"/>
    </source>
</evidence>
<dbReference type="GO" id="GO:0005840">
    <property type="term" value="C:ribosome"/>
    <property type="evidence" value="ECO:0007669"/>
    <property type="project" value="UniProtKB-KW"/>
</dbReference>
<feature type="region of interest" description="Disordered" evidence="12">
    <location>
        <begin position="446"/>
        <end position="473"/>
    </location>
</feature>
<dbReference type="InterPro" id="IPR003029">
    <property type="entry name" value="S1_domain"/>
</dbReference>
<evidence type="ECO:0000256" key="1">
    <source>
        <dbReference type="ARBA" id="ARBA00004229"/>
    </source>
</evidence>
<gene>
    <name evidence="14" type="ORF">LITE_LOCUS50855</name>
</gene>
<keyword evidence="6" id="KW-0694">RNA-binding</keyword>
<dbReference type="Proteomes" id="UP001154282">
    <property type="component" value="Unassembled WGS sequence"/>
</dbReference>
<evidence type="ECO:0000256" key="7">
    <source>
        <dbReference type="ARBA" id="ARBA00022946"/>
    </source>
</evidence>
<dbReference type="InterPro" id="IPR012340">
    <property type="entry name" value="NA-bd_OB-fold"/>
</dbReference>
<dbReference type="CDD" id="cd04465">
    <property type="entry name" value="S1_RPS1_repeat_ec2_hs2"/>
    <property type="match status" value="1"/>
</dbReference>
<dbReference type="GO" id="GO:0006412">
    <property type="term" value="P:translation"/>
    <property type="evidence" value="ECO:0007669"/>
    <property type="project" value="TreeGrafter"/>
</dbReference>
<keyword evidence="5" id="KW-0677">Repeat</keyword>
<dbReference type="GO" id="GO:0003735">
    <property type="term" value="F:structural constituent of ribosome"/>
    <property type="evidence" value="ECO:0007669"/>
    <property type="project" value="TreeGrafter"/>
</dbReference>
<evidence type="ECO:0000256" key="2">
    <source>
        <dbReference type="ARBA" id="ARBA00006767"/>
    </source>
</evidence>
<evidence type="ECO:0000256" key="5">
    <source>
        <dbReference type="ARBA" id="ARBA00022737"/>
    </source>
</evidence>
<dbReference type="PANTHER" id="PTHR10724:SF7">
    <property type="entry name" value="SMALL RIBOSOMAL SUBUNIT PROTEIN BS1C"/>
    <property type="match status" value="1"/>
</dbReference>
<dbReference type="PANTHER" id="PTHR10724">
    <property type="entry name" value="30S RIBOSOMAL PROTEIN S1"/>
    <property type="match status" value="1"/>
</dbReference>
<evidence type="ECO:0000256" key="6">
    <source>
        <dbReference type="ARBA" id="ARBA00022884"/>
    </source>
</evidence>
<keyword evidence="9" id="KW-0687">Ribonucleoprotein</keyword>
<evidence type="ECO:0000256" key="11">
    <source>
        <dbReference type="ARBA" id="ARBA00081784"/>
    </source>
</evidence>
<dbReference type="Gene3D" id="2.40.50.140">
    <property type="entry name" value="Nucleic acid-binding proteins"/>
    <property type="match status" value="3"/>
</dbReference>
<evidence type="ECO:0000256" key="12">
    <source>
        <dbReference type="SAM" id="MobiDB-lite"/>
    </source>
</evidence>
<dbReference type="FunFam" id="2.40.50.140:FF:000078">
    <property type="entry name" value="30S ribosomal protein S1"/>
    <property type="match status" value="1"/>
</dbReference>
<evidence type="ECO:0000256" key="4">
    <source>
        <dbReference type="ARBA" id="ARBA00022640"/>
    </source>
</evidence>